<evidence type="ECO:0000313" key="2">
    <source>
        <dbReference type="Proteomes" id="UP000789396"/>
    </source>
</evidence>
<proteinExistence type="predicted"/>
<accession>A0A9N9C7Y7</accession>
<comment type="caution">
    <text evidence="1">The sequence shown here is derived from an EMBL/GenBank/DDBJ whole genome shotgun (WGS) entry which is preliminary data.</text>
</comment>
<dbReference type="InterPro" id="IPR036537">
    <property type="entry name" value="Adaptor_Cbl_N_dom_sf"/>
</dbReference>
<name>A0A9N9C7Y7_9GLOM</name>
<dbReference type="EMBL" id="CAJVPZ010007775">
    <property type="protein sequence ID" value="CAG8590383.1"/>
    <property type="molecule type" value="Genomic_DNA"/>
</dbReference>
<evidence type="ECO:0000313" key="1">
    <source>
        <dbReference type="EMBL" id="CAG8590383.1"/>
    </source>
</evidence>
<feature type="non-terminal residue" evidence="1">
    <location>
        <position position="1"/>
    </location>
</feature>
<keyword evidence="2" id="KW-1185">Reference proteome</keyword>
<dbReference type="AlphaFoldDB" id="A0A9N9C7Y7"/>
<dbReference type="OrthoDB" id="2365375at2759"/>
<reference evidence="1" key="1">
    <citation type="submission" date="2021-06" db="EMBL/GenBank/DDBJ databases">
        <authorList>
            <person name="Kallberg Y."/>
            <person name="Tangrot J."/>
            <person name="Rosling A."/>
        </authorList>
    </citation>
    <scope>NUCLEOTIDE SEQUENCE</scope>
    <source>
        <strain evidence="1">IN212</strain>
    </source>
</reference>
<organism evidence="1 2">
    <name type="scientific">Racocetra fulgida</name>
    <dbReference type="NCBI Taxonomy" id="60492"/>
    <lineage>
        <taxon>Eukaryota</taxon>
        <taxon>Fungi</taxon>
        <taxon>Fungi incertae sedis</taxon>
        <taxon>Mucoromycota</taxon>
        <taxon>Glomeromycotina</taxon>
        <taxon>Glomeromycetes</taxon>
        <taxon>Diversisporales</taxon>
        <taxon>Gigasporaceae</taxon>
        <taxon>Racocetra</taxon>
    </lineage>
</organism>
<dbReference type="Gene3D" id="1.20.930.20">
    <property type="entry name" value="Adaptor protein Cbl, N-terminal domain"/>
    <property type="match status" value="1"/>
</dbReference>
<dbReference type="GO" id="GO:0007166">
    <property type="term" value="P:cell surface receptor signaling pathway"/>
    <property type="evidence" value="ECO:0007669"/>
    <property type="project" value="InterPro"/>
</dbReference>
<dbReference type="Proteomes" id="UP000789396">
    <property type="component" value="Unassembled WGS sequence"/>
</dbReference>
<gene>
    <name evidence="1" type="ORF">RFULGI_LOCUS6205</name>
</gene>
<protein>
    <submittedName>
        <fullName evidence="1">2661_t:CDS:1</fullName>
    </submittedName>
</protein>
<sequence>MSPDLYEAFTKCKNIVEIGKTALYNKSICDGLVKVVIFSAEPIVKLLQYQTDCQENAISNEKLIRFKNSLMDIEKLVECVTHIRGSIEYKDVESIKNNVNQIMKEYWACVEDLDPKFSNMHNIVEQEYLKDDELEDKKDIKLPEELIREIKDSLNSCNPHHELVQIFRNYGHFVPKKVILGHKLHRMSCLQNGVTLQEEQKHETSEYFKTNEFKELWDRWYNSIVHLNFNKSYLLSMNSNMFRREDLIGWAESCLNGDNDMQFISWELYPLYELLDVNLKQSVKVIFGMENINVKNKVLINYDKLKKEYLLHWCILPKDFEVLADVLKDRKVLIDDLPKNRNLTTFIERQELLTTLSPENQDIFPEERFNLSSIGQ</sequence>